<dbReference type="InterPro" id="IPR012347">
    <property type="entry name" value="Ferritin-like"/>
</dbReference>
<accession>A0ABU2ZH43</accession>
<comment type="caution">
    <text evidence="1">The sequence shown here is derived from an EMBL/GenBank/DDBJ whole genome shotgun (WGS) entry which is preliminary data.</text>
</comment>
<proteinExistence type="predicted"/>
<dbReference type="Proteomes" id="UP001259803">
    <property type="component" value="Unassembled WGS sequence"/>
</dbReference>
<dbReference type="InterPro" id="IPR047114">
    <property type="entry name" value="YciF"/>
</dbReference>
<dbReference type="InterPro" id="IPR010287">
    <property type="entry name" value="DUF892_YciF-like"/>
</dbReference>
<name>A0ABU2ZH43_9SPHN</name>
<organism evidence="1 2">
    <name type="scientific">Croceicoccus esteveae</name>
    <dbReference type="NCBI Taxonomy" id="3075597"/>
    <lineage>
        <taxon>Bacteria</taxon>
        <taxon>Pseudomonadati</taxon>
        <taxon>Pseudomonadota</taxon>
        <taxon>Alphaproteobacteria</taxon>
        <taxon>Sphingomonadales</taxon>
        <taxon>Erythrobacteraceae</taxon>
        <taxon>Croceicoccus</taxon>
    </lineage>
</organism>
<dbReference type="InterPro" id="IPR009078">
    <property type="entry name" value="Ferritin-like_SF"/>
</dbReference>
<dbReference type="PANTHER" id="PTHR30565">
    <property type="entry name" value="PROTEIN YCIF"/>
    <property type="match status" value="1"/>
</dbReference>
<dbReference type="EMBL" id="JAVRHS010000004">
    <property type="protein sequence ID" value="MDT0575920.1"/>
    <property type="molecule type" value="Genomic_DNA"/>
</dbReference>
<sequence>MAAPENLMDCYTEELADNWSANDQMEKMVRKLAAAAGDAKLKQRLEKSAEGIARHTEVIKELLDDCGKSSKEHCKGMEGLVKEAQKHVLDAGIKDDDVRDVIMIAQYQRMCHYGICGFGTAKAFAEALGKDDHVKKLDKITSSIYDADENMTDLAERSANLHAKNAG</sequence>
<reference evidence="1 2" key="1">
    <citation type="submission" date="2023-09" db="EMBL/GenBank/DDBJ databases">
        <authorList>
            <person name="Rey-Velasco X."/>
        </authorList>
    </citation>
    <scope>NUCLEOTIDE SEQUENCE [LARGE SCALE GENOMIC DNA]</scope>
    <source>
        <strain evidence="1 2">F390</strain>
    </source>
</reference>
<dbReference type="PANTHER" id="PTHR30565:SF9">
    <property type="entry name" value="PROTEIN YCIF"/>
    <property type="match status" value="1"/>
</dbReference>
<keyword evidence="2" id="KW-1185">Reference proteome</keyword>
<dbReference type="SUPFAM" id="SSF47240">
    <property type="entry name" value="Ferritin-like"/>
    <property type="match status" value="1"/>
</dbReference>
<dbReference type="Gene3D" id="1.20.1260.10">
    <property type="match status" value="1"/>
</dbReference>
<gene>
    <name evidence="1" type="ORF">RM533_06950</name>
</gene>
<evidence type="ECO:0000313" key="2">
    <source>
        <dbReference type="Proteomes" id="UP001259803"/>
    </source>
</evidence>
<evidence type="ECO:0000313" key="1">
    <source>
        <dbReference type="EMBL" id="MDT0575920.1"/>
    </source>
</evidence>
<dbReference type="Pfam" id="PF05974">
    <property type="entry name" value="DUF892"/>
    <property type="match status" value="1"/>
</dbReference>
<protein>
    <submittedName>
        <fullName evidence="1">Ferritin-like domain-containing protein</fullName>
    </submittedName>
</protein>
<dbReference type="RefSeq" id="WP_311340502.1">
    <property type="nucleotide sequence ID" value="NZ_JAVRHS010000004.1"/>
</dbReference>